<dbReference type="PaxDb" id="65489-OBART12G02260.1"/>
<evidence type="ECO:0000313" key="1">
    <source>
        <dbReference type="EnsemblPlants" id="OBART12G02260.1"/>
    </source>
</evidence>
<reference evidence="1" key="2">
    <citation type="submission" date="2015-03" db="UniProtKB">
        <authorList>
            <consortium name="EnsemblPlants"/>
        </authorList>
    </citation>
    <scope>IDENTIFICATION</scope>
</reference>
<dbReference type="EnsemblPlants" id="OBART12G02260.1">
    <property type="protein sequence ID" value="OBART12G02260.1"/>
    <property type="gene ID" value="OBART12G02260"/>
</dbReference>
<protein>
    <submittedName>
        <fullName evidence="1">Uncharacterized protein</fullName>
    </submittedName>
</protein>
<dbReference type="HOGENOM" id="CLU_2708682_0_0_1"/>
<proteinExistence type="predicted"/>
<dbReference type="Proteomes" id="UP000026960">
    <property type="component" value="Chromosome 12"/>
</dbReference>
<dbReference type="Gramene" id="OBART12G02260.1">
    <property type="protein sequence ID" value="OBART12G02260.1"/>
    <property type="gene ID" value="OBART12G02260"/>
</dbReference>
<organism evidence="1">
    <name type="scientific">Oryza barthii</name>
    <dbReference type="NCBI Taxonomy" id="65489"/>
    <lineage>
        <taxon>Eukaryota</taxon>
        <taxon>Viridiplantae</taxon>
        <taxon>Streptophyta</taxon>
        <taxon>Embryophyta</taxon>
        <taxon>Tracheophyta</taxon>
        <taxon>Spermatophyta</taxon>
        <taxon>Magnoliopsida</taxon>
        <taxon>Liliopsida</taxon>
        <taxon>Poales</taxon>
        <taxon>Poaceae</taxon>
        <taxon>BOP clade</taxon>
        <taxon>Oryzoideae</taxon>
        <taxon>Oryzeae</taxon>
        <taxon>Oryzinae</taxon>
        <taxon>Oryza</taxon>
    </lineage>
</organism>
<keyword evidence="2" id="KW-1185">Reference proteome</keyword>
<name>A0A0D3HR77_9ORYZ</name>
<sequence length="73" mass="7745">MSASLHRPALASLLQIEAGGCGVLGVFAPGPRLPCRGYHPCRSSSTLGSASLTPRRWHISPPGLRIRDVLLKT</sequence>
<evidence type="ECO:0000313" key="2">
    <source>
        <dbReference type="Proteomes" id="UP000026960"/>
    </source>
</evidence>
<reference evidence="1" key="1">
    <citation type="journal article" date="2009" name="Rice">
        <title>De Novo Next Generation Sequencing of Plant Genomes.</title>
        <authorList>
            <person name="Rounsley S."/>
            <person name="Marri P.R."/>
            <person name="Yu Y."/>
            <person name="He R."/>
            <person name="Sisneros N."/>
            <person name="Goicoechea J.L."/>
            <person name="Lee S.J."/>
            <person name="Angelova A."/>
            <person name="Kudrna D."/>
            <person name="Luo M."/>
            <person name="Affourtit J."/>
            <person name="Desany B."/>
            <person name="Knight J."/>
            <person name="Niazi F."/>
            <person name="Egholm M."/>
            <person name="Wing R.A."/>
        </authorList>
    </citation>
    <scope>NUCLEOTIDE SEQUENCE [LARGE SCALE GENOMIC DNA]</scope>
    <source>
        <strain evidence="1">cv. IRGC 105608</strain>
    </source>
</reference>
<accession>A0A0D3HR77</accession>
<dbReference type="AlphaFoldDB" id="A0A0D3HR77"/>